<keyword evidence="2 6" id="KW-0808">Transferase</keyword>
<evidence type="ECO:0000256" key="2">
    <source>
        <dbReference type="ARBA" id="ARBA00022679"/>
    </source>
</evidence>
<keyword evidence="1" id="KW-0328">Glycosyltransferase</keyword>
<organism evidence="6 7">
    <name type="scientific">Helicobacter suis HS5</name>
    <dbReference type="NCBI Taxonomy" id="710394"/>
    <lineage>
        <taxon>Bacteria</taxon>
        <taxon>Pseudomonadati</taxon>
        <taxon>Campylobacterota</taxon>
        <taxon>Epsilonproteobacteria</taxon>
        <taxon>Campylobacterales</taxon>
        <taxon>Helicobacteraceae</taxon>
        <taxon>Helicobacter</taxon>
    </lineage>
</organism>
<evidence type="ECO:0000256" key="3">
    <source>
        <dbReference type="ARBA" id="ARBA00043995"/>
    </source>
</evidence>
<evidence type="ECO:0000256" key="5">
    <source>
        <dbReference type="ARBA" id="ARBA00047503"/>
    </source>
</evidence>
<dbReference type="NCBIfam" id="TIGR02195">
    <property type="entry name" value="heptsyl_trn_II"/>
    <property type="match status" value="1"/>
</dbReference>
<dbReference type="Proteomes" id="UP000054093">
    <property type="component" value="Unassembled WGS sequence"/>
</dbReference>
<protein>
    <recommendedName>
        <fullName evidence="4">lipopolysaccharide heptosyltransferase II</fullName>
        <ecNumber evidence="4">2.4.99.24</ecNumber>
    </recommendedName>
</protein>
<dbReference type="InterPro" id="IPR002201">
    <property type="entry name" value="Glyco_trans_9"/>
</dbReference>
<dbReference type="InterPro" id="IPR011910">
    <property type="entry name" value="RfaF"/>
</dbReference>
<dbReference type="PANTHER" id="PTHR30160:SF7">
    <property type="entry name" value="ADP-HEPTOSE--LPS HEPTOSYLTRANSFERASE 2"/>
    <property type="match status" value="1"/>
</dbReference>
<sequence>MMKILVRLPNWLGDGVMATPLIQTLKATFKDATYVLVGSGSVCALFERDLHNVLIIDKTKSAKCRMWATYKLARDIGPCDIGLALTNNLYAALLLYFSQTPIRIGYAKNCRSFLLTHALKPHKGHQVERYYHLLSPLMALNNPPPLKLKATPLKLSPLQKHIGISPGAAFGSAKRWSTNYFATLIQALLNQGHAIYLLGSKDDQKVIQEILDQTLPHANLYNLCGQTTIPVLIDTIAALDLLICNDSGPMHIATATQTPLIALFGPTDLHETGPYKPLKAQLLFKNLPCAPCKKRTCPLKTGPIKPHACMDTIKPEEVIEVAMHLLETKESAEL</sequence>
<comment type="caution">
    <text evidence="6">The sequence shown here is derived from an EMBL/GenBank/DDBJ whole genome shotgun (WGS) entry which is preliminary data.</text>
</comment>
<dbReference type="GeneID" id="56929184"/>
<reference evidence="6 7" key="1">
    <citation type="journal article" date="2011" name="Vet. Res.">
        <title>Genome sequence of Helicobacter suis supports its role in gastric pathology.</title>
        <authorList>
            <person name="Vermoote M."/>
            <person name="Vandekerckhove T.T."/>
            <person name="Flahou B."/>
            <person name="Pasmans F."/>
            <person name="Smet A."/>
            <person name="De Groote D."/>
            <person name="Van Criekinge W."/>
            <person name="Ducatelle R."/>
            <person name="Haesebrouck F."/>
        </authorList>
    </citation>
    <scope>NUCLEOTIDE SEQUENCE [LARGE SCALE GENOMIC DNA]</scope>
    <source>
        <strain evidence="6 7">HS5</strain>
    </source>
</reference>
<evidence type="ECO:0000313" key="6">
    <source>
        <dbReference type="EMBL" id="EFX41833.1"/>
    </source>
</evidence>
<dbReference type="AlphaFoldDB" id="E7G451"/>
<dbReference type="CDD" id="cd03789">
    <property type="entry name" value="GT9_LPS_heptosyltransferase"/>
    <property type="match status" value="1"/>
</dbReference>
<dbReference type="RefSeq" id="WP_006564554.1">
    <property type="nucleotide sequence ID" value="NZ_ADHO01000123.1"/>
</dbReference>
<dbReference type="EMBL" id="ADHO01000123">
    <property type="protein sequence ID" value="EFX41833.1"/>
    <property type="molecule type" value="Genomic_DNA"/>
</dbReference>
<accession>E7G451</accession>
<proteinExistence type="inferred from homology"/>
<dbReference type="GO" id="GO:0009244">
    <property type="term" value="P:lipopolysaccharide core region biosynthetic process"/>
    <property type="evidence" value="ECO:0007669"/>
    <property type="project" value="TreeGrafter"/>
</dbReference>
<dbReference type="Gene3D" id="3.40.50.2000">
    <property type="entry name" value="Glycogen Phosphorylase B"/>
    <property type="match status" value="2"/>
</dbReference>
<dbReference type="SUPFAM" id="SSF53756">
    <property type="entry name" value="UDP-Glycosyltransferase/glycogen phosphorylase"/>
    <property type="match status" value="1"/>
</dbReference>
<dbReference type="EC" id="2.4.99.24" evidence="4"/>
<gene>
    <name evidence="6" type="primary">rfaF</name>
    <name evidence="6" type="ORF">HSUHS5_0745</name>
</gene>
<comment type="catalytic activity">
    <reaction evidence="5">
        <text>an L-alpha-D-Hep-(1-&gt;5)-[alpha-Kdo-(2-&gt;4)]-alpha-Kdo-(2-&gt;6)-lipid A + ADP-L-glycero-beta-D-manno-heptose = an L-alpha-D-Hep-(1-&gt;3)-L-alpha-D-Hep-(1-&gt;5)-[alpha-Kdo-(2-&gt;4)]-alpha-Kdo-(2-&gt;6)-lipid A + ADP + H(+)</text>
        <dbReference type="Rhea" id="RHEA:74071"/>
        <dbReference type="ChEBI" id="CHEBI:15378"/>
        <dbReference type="ChEBI" id="CHEBI:61506"/>
        <dbReference type="ChEBI" id="CHEBI:193068"/>
        <dbReference type="ChEBI" id="CHEBI:193069"/>
        <dbReference type="ChEBI" id="CHEBI:456216"/>
        <dbReference type="EC" id="2.4.99.24"/>
    </reaction>
</comment>
<evidence type="ECO:0000256" key="1">
    <source>
        <dbReference type="ARBA" id="ARBA00022676"/>
    </source>
</evidence>
<evidence type="ECO:0000256" key="4">
    <source>
        <dbReference type="ARBA" id="ARBA00044042"/>
    </source>
</evidence>
<dbReference type="PANTHER" id="PTHR30160">
    <property type="entry name" value="TETRAACYLDISACCHARIDE 4'-KINASE-RELATED"/>
    <property type="match status" value="1"/>
</dbReference>
<dbReference type="Pfam" id="PF01075">
    <property type="entry name" value="Glyco_transf_9"/>
    <property type="match status" value="1"/>
</dbReference>
<dbReference type="GO" id="GO:0008713">
    <property type="term" value="F:ADP-heptose-lipopolysaccharide heptosyltransferase activity"/>
    <property type="evidence" value="ECO:0007669"/>
    <property type="project" value="UniProtKB-EC"/>
</dbReference>
<comment type="similarity">
    <text evidence="3">Belongs to the glycosyltransferase 9 family.</text>
</comment>
<name>E7G451_9HELI</name>
<evidence type="ECO:0000313" key="7">
    <source>
        <dbReference type="Proteomes" id="UP000054093"/>
    </source>
</evidence>
<dbReference type="GO" id="GO:0005829">
    <property type="term" value="C:cytosol"/>
    <property type="evidence" value="ECO:0007669"/>
    <property type="project" value="TreeGrafter"/>
</dbReference>
<dbReference type="InterPro" id="IPR051199">
    <property type="entry name" value="LPS_LOS_Heptosyltrfase"/>
</dbReference>